<feature type="transmembrane region" description="Helical" evidence="1">
    <location>
        <begin position="435"/>
        <end position="453"/>
    </location>
</feature>
<sequence length="534" mass="61450">MNQDSQLNQLGAQLVDSLTRIDAYESDVLARRDKETIHIPTVGSKLSTAYEQLRNASEYAEDNLLRQRAIRRYLRRVLSFHEHIGTKPFAEELVTELTQSEYLPNDHITKSDLKAISEHIKHYYGAYWQYVKIESSSGKRLRFQGWMLDVLSVRCEQVLQSNIRQLSFTHFAYTYLQPKLSVKKLVRSGESIDEQDYSLVLYIAIQRAILKSDSASIRAALIDSYRQDIGLIHNFEAFNAKFDQLYDSKTVAYTSRIVSRNGATLRMLYTGFYTHDAPISPQAFKTEDSLEYALRQHVEKEYDDLNKRLDKGILRSIAFLLITKSIIGLGVEVPYDLFVEGHILWMPLVINLFFPAVFIAISRLTLSTPTGRNTDAIIAHTRHILYEDLSENSASYAIRTPRATPSVGFNLLYAVMFILVFGALSYILFQLKFNIVQGIIFFVFLSTASFLAFRLSNQIREIEEVHLSQGSLALLRDILYMPFIYVGQQISFRYSKINIVANILDILIELPLKTVLRLARQWTQFLNSKKDELI</sequence>
<dbReference type="EMBL" id="CP045921">
    <property type="protein sequence ID" value="QHN43122.1"/>
    <property type="molecule type" value="Genomic_DNA"/>
</dbReference>
<evidence type="ECO:0000256" key="1">
    <source>
        <dbReference type="SAM" id="Phobius"/>
    </source>
</evidence>
<dbReference type="Proteomes" id="UP001059824">
    <property type="component" value="Chromosome"/>
</dbReference>
<keyword evidence="1" id="KW-1133">Transmembrane helix</keyword>
<feature type="transmembrane region" description="Helical" evidence="1">
    <location>
        <begin position="407"/>
        <end position="429"/>
    </location>
</feature>
<feature type="transmembrane region" description="Helical" evidence="1">
    <location>
        <begin position="343"/>
        <end position="362"/>
    </location>
</feature>
<reference evidence="2" key="1">
    <citation type="journal article" date="2021" name="Nat. Microbiol.">
        <title>Cocultivation of an ultrasmall environmental parasitic bacterium with lytic ability against bacteria associated with wastewater foams.</title>
        <authorList>
            <person name="Batinovic S."/>
            <person name="Rose J.J.A."/>
            <person name="Ratcliffe J."/>
            <person name="Seviour R.J."/>
            <person name="Petrovski S."/>
        </authorList>
    </citation>
    <scope>NUCLEOTIDE SEQUENCE</scope>
    <source>
        <strain evidence="2">JR1</strain>
    </source>
</reference>
<evidence type="ECO:0000313" key="3">
    <source>
        <dbReference type="Proteomes" id="UP001059824"/>
    </source>
</evidence>
<keyword evidence="1" id="KW-0812">Transmembrane</keyword>
<gene>
    <name evidence="2" type="ORF">GII36_04705</name>
</gene>
<dbReference type="AlphaFoldDB" id="A0A857MNG2"/>
<keyword evidence="3" id="KW-1185">Reference proteome</keyword>
<proteinExistence type="predicted"/>
<protein>
    <submittedName>
        <fullName evidence="2">Uncharacterized protein</fullName>
    </submittedName>
</protein>
<keyword evidence="1" id="KW-0472">Membrane</keyword>
<dbReference type="RefSeq" id="WP_260762978.1">
    <property type="nucleotide sequence ID" value="NZ_CP045921.1"/>
</dbReference>
<dbReference type="KEGG" id="mama:GII36_04705"/>
<evidence type="ECO:0000313" key="2">
    <source>
        <dbReference type="EMBL" id="QHN43122.1"/>
    </source>
</evidence>
<name>A0A857MNG2_9BACT</name>
<organism evidence="2 3">
    <name type="scientific">Candidatus Mycosynbacter amalyticus</name>
    <dbReference type="NCBI Taxonomy" id="2665156"/>
    <lineage>
        <taxon>Bacteria</taxon>
        <taxon>Candidatus Saccharimonadota</taxon>
        <taxon>Candidatus Saccharimonadota incertae sedis</taxon>
        <taxon>Candidatus Mycosynbacter</taxon>
    </lineage>
</organism>
<feature type="transmembrane region" description="Helical" evidence="1">
    <location>
        <begin position="312"/>
        <end position="331"/>
    </location>
</feature>
<accession>A0A857MNG2</accession>